<gene>
    <name evidence="1" type="ORF">SAMN05216404_1338</name>
</gene>
<dbReference type="Proteomes" id="UP000183898">
    <property type="component" value="Unassembled WGS sequence"/>
</dbReference>
<protein>
    <submittedName>
        <fullName evidence="1">Uncharacterized protein</fullName>
    </submittedName>
</protein>
<feature type="non-terminal residue" evidence="1">
    <location>
        <position position="51"/>
    </location>
</feature>
<organism evidence="1 2">
    <name type="scientific">Nitrosospira multiformis</name>
    <dbReference type="NCBI Taxonomy" id="1231"/>
    <lineage>
        <taxon>Bacteria</taxon>
        <taxon>Pseudomonadati</taxon>
        <taxon>Pseudomonadota</taxon>
        <taxon>Betaproteobacteria</taxon>
        <taxon>Nitrosomonadales</taxon>
        <taxon>Nitrosomonadaceae</taxon>
        <taxon>Nitrosospira</taxon>
    </lineage>
</organism>
<evidence type="ECO:0000313" key="2">
    <source>
        <dbReference type="Proteomes" id="UP000183898"/>
    </source>
</evidence>
<evidence type="ECO:0000313" key="1">
    <source>
        <dbReference type="EMBL" id="SEO52042.1"/>
    </source>
</evidence>
<dbReference type="AlphaFoldDB" id="A0A1H8QCT2"/>
<sequence length="51" mass="5581">MTTRLWINPCDAIRAASSLMPVPLFLVDVQGRDDKVFNRNAGNSSFNGLDG</sequence>
<name>A0A1H8QCT2_9PROT</name>
<accession>A0A1H8QCT2</accession>
<proteinExistence type="predicted"/>
<dbReference type="EMBL" id="FOCT01000033">
    <property type="protein sequence ID" value="SEO52042.1"/>
    <property type="molecule type" value="Genomic_DNA"/>
</dbReference>
<reference evidence="1 2" key="1">
    <citation type="submission" date="2016-10" db="EMBL/GenBank/DDBJ databases">
        <authorList>
            <person name="de Groot N.N."/>
        </authorList>
    </citation>
    <scope>NUCLEOTIDE SEQUENCE [LARGE SCALE GENOMIC DNA]</scope>
    <source>
        <strain evidence="1 2">Nl18</strain>
    </source>
</reference>